<feature type="compositionally biased region" description="Basic and acidic residues" evidence="1">
    <location>
        <begin position="169"/>
        <end position="186"/>
    </location>
</feature>
<feature type="compositionally biased region" description="Acidic residues" evidence="1">
    <location>
        <begin position="1"/>
        <end position="10"/>
    </location>
</feature>
<feature type="compositionally biased region" description="Low complexity" evidence="1">
    <location>
        <begin position="804"/>
        <end position="813"/>
    </location>
</feature>
<proteinExistence type="predicted"/>
<feature type="compositionally biased region" description="Acidic residues" evidence="1">
    <location>
        <begin position="784"/>
        <end position="803"/>
    </location>
</feature>
<feature type="compositionally biased region" description="Low complexity" evidence="1">
    <location>
        <begin position="647"/>
        <end position="662"/>
    </location>
</feature>
<evidence type="ECO:0000313" key="2">
    <source>
        <dbReference type="EMBL" id="CAD9620945.1"/>
    </source>
</evidence>
<protein>
    <submittedName>
        <fullName evidence="2">Uncharacterized protein</fullName>
    </submittedName>
</protein>
<feature type="region of interest" description="Disordered" evidence="1">
    <location>
        <begin position="778"/>
        <end position="817"/>
    </location>
</feature>
<gene>
    <name evidence="2" type="ORF">SMAR0320_LOCUS17956</name>
</gene>
<feature type="region of interest" description="Disordered" evidence="1">
    <location>
        <begin position="1"/>
        <end position="322"/>
    </location>
</feature>
<feature type="compositionally biased region" description="Low complexity" evidence="1">
    <location>
        <begin position="582"/>
        <end position="602"/>
    </location>
</feature>
<accession>A0A7S2PWQ4</accession>
<feature type="compositionally biased region" description="Polar residues" evidence="1">
    <location>
        <begin position="222"/>
        <end position="236"/>
    </location>
</feature>
<feature type="compositionally biased region" description="Basic and acidic residues" evidence="1">
    <location>
        <begin position="66"/>
        <end position="75"/>
    </location>
</feature>
<feature type="compositionally biased region" description="Low complexity" evidence="1">
    <location>
        <begin position="76"/>
        <end position="87"/>
    </location>
</feature>
<feature type="compositionally biased region" description="Low complexity" evidence="1">
    <location>
        <begin position="31"/>
        <end position="43"/>
    </location>
</feature>
<feature type="compositionally biased region" description="Basic residues" evidence="1">
    <location>
        <begin position="46"/>
        <end position="55"/>
    </location>
</feature>
<feature type="compositionally biased region" description="Low complexity" evidence="1">
    <location>
        <begin position="286"/>
        <end position="297"/>
    </location>
</feature>
<feature type="compositionally biased region" description="Polar residues" evidence="1">
    <location>
        <begin position="301"/>
        <end position="314"/>
    </location>
</feature>
<evidence type="ECO:0000256" key="1">
    <source>
        <dbReference type="SAM" id="MobiDB-lite"/>
    </source>
</evidence>
<dbReference type="AlphaFoldDB" id="A0A7S2PWQ4"/>
<feature type="compositionally biased region" description="Low complexity" evidence="1">
    <location>
        <begin position="240"/>
        <end position="252"/>
    </location>
</feature>
<feature type="compositionally biased region" description="Polar residues" evidence="1">
    <location>
        <begin position="603"/>
        <end position="618"/>
    </location>
</feature>
<feature type="compositionally biased region" description="Basic and acidic residues" evidence="1">
    <location>
        <begin position="635"/>
        <end position="646"/>
    </location>
</feature>
<dbReference type="EMBL" id="HBGZ01025271">
    <property type="protein sequence ID" value="CAD9620945.1"/>
    <property type="molecule type" value="Transcribed_RNA"/>
</dbReference>
<feature type="compositionally biased region" description="Basic residues" evidence="1">
    <location>
        <begin position="120"/>
        <end position="133"/>
    </location>
</feature>
<feature type="compositionally biased region" description="Low complexity" evidence="1">
    <location>
        <begin position="96"/>
        <end position="106"/>
    </location>
</feature>
<feature type="compositionally biased region" description="Basic residues" evidence="1">
    <location>
        <begin position="260"/>
        <end position="270"/>
    </location>
</feature>
<feature type="compositionally biased region" description="Basic residues" evidence="1">
    <location>
        <begin position="622"/>
        <end position="634"/>
    </location>
</feature>
<organism evidence="2">
    <name type="scientific">Skeletonema marinoi</name>
    <dbReference type="NCBI Taxonomy" id="267567"/>
    <lineage>
        <taxon>Eukaryota</taxon>
        <taxon>Sar</taxon>
        <taxon>Stramenopiles</taxon>
        <taxon>Ochrophyta</taxon>
        <taxon>Bacillariophyta</taxon>
        <taxon>Coscinodiscophyceae</taxon>
        <taxon>Thalassiosirophycidae</taxon>
        <taxon>Thalassiosirales</taxon>
        <taxon>Skeletonemataceae</taxon>
        <taxon>Skeletonema</taxon>
        <taxon>Skeletonema marinoi-dohrnii complex</taxon>
    </lineage>
</organism>
<sequence length="1198" mass="128484">MDEFDFDEDADSSRFGAKKSSPIKKCPPSPSNSSISVSSSGSPLRGRTKNRKTRKIILSGAQAIKEGQEKRRQAGEEAAVAAAAKAAALEKKKRAAAASTPSSNNNEQEKRQSSPETKINIKKGRRHKQRKTERKSNNNASVDREISNEFACSQSSLDSKSVRFAESATSKERHNNQAELDNKSDECGGSSSGSSSATARKKQQTQQPSSSCLKTKPIYPPASSQSTNTKASKQTPPTSPASNSSVSYSSFSKIHGDGARKKRHKPRRFQLGHSPNDSSSHHQDPSVNSSSASSSSRSPEKTQVVTLGRSTGYSSRDFDTTPDATAAAQNVGNYRMLIDELSYLCSAILHCKQQHRIGFAKAEVVCKHNSITAGAACDIGELISQSGTRTALLMLSSSGGRSQHGQYKNGGKSVGALGAILEAMACAPPAVDWVGVCKEVIIGVEVNELKPASLIGDANATGFVLDNNNLAAVPLSSLAQRTKFDSIASKALSIVSLFVSIDCTGSSRAAITPSSKIERNMIKGARNNILQHQQSLRGIARLVSDDPVVNTYLQNVAAARGITGVNNGGELQLMDNVDEGSIASKSSRTSTLSSISMSKASSQQTIDELSQSHANNADPTKAGRHRSRKRKKLMATREDEGDKDSEFAMSSVASSKSPESPMKSNSPAKSGKSNCLDFNSENSSAKQKPNTFVKKVRLNSVEKYTEKLSLALSRAKIPQLDTNEDDSLKSDDDTEAICEHCLIWGKDTLASQSCLGNISITSSSLAIDAAEYIITGKDSSSGDSADDTEMDGDDGDSDDDDFLGDGNQNQGDDVSSKNPILFANEMLRKSGSLPDYSRAYASTLSAILLAYKPHDDGDQRRVASAPCHRCIAYLQKRASSLSGIIDSLCCLSPKASIALSCPESYLVPGLLKVIADLSFGDGLDAVSPSIRDEILTSFKTLTSLTHENSVACEQLVRPYKWDNSLPISMENAMVASDQTTTGVCIIFSYLLKVSSTKQGKASTRHDDERDKSSERYSYDTTIFCLNILTNVVEMVPHSAKYMIEHIVVNDVCRVNAIPWLARWVVSTTSGFRKSIMKGSFGSQGETEESAGSDELKAGEEGNLVTAGNGFVLLAYLMLEDESSSSSTSSIRDAVIKELPVDESGASGGIQYMIKTLKAFCNFYHYSVGDLSVAVIAPVVKLIAGLQKLDVVEQRKAWL</sequence>
<feature type="compositionally biased region" description="Polar residues" evidence="1">
    <location>
        <begin position="663"/>
        <end position="688"/>
    </location>
</feature>
<feature type="compositionally biased region" description="Polar residues" evidence="1">
    <location>
        <begin position="204"/>
        <end position="213"/>
    </location>
</feature>
<reference evidence="2" key="1">
    <citation type="submission" date="2021-01" db="EMBL/GenBank/DDBJ databases">
        <authorList>
            <person name="Corre E."/>
            <person name="Pelletier E."/>
            <person name="Niang G."/>
            <person name="Scheremetjew M."/>
            <person name="Finn R."/>
            <person name="Kale V."/>
            <person name="Holt S."/>
            <person name="Cochrane G."/>
            <person name="Meng A."/>
            <person name="Brown T."/>
            <person name="Cohen L."/>
        </authorList>
    </citation>
    <scope>NUCLEOTIDE SEQUENCE</scope>
    <source>
        <strain evidence="2">SM1012Den-03</strain>
    </source>
</reference>
<name>A0A7S2PWQ4_9STRA</name>
<feature type="region of interest" description="Disordered" evidence="1">
    <location>
        <begin position="582"/>
        <end position="688"/>
    </location>
</feature>
<feature type="compositionally biased region" description="Polar residues" evidence="1">
    <location>
        <begin position="150"/>
        <end position="159"/>
    </location>
</feature>